<comment type="caution">
    <text evidence="1">The sequence shown here is derived from an EMBL/GenBank/DDBJ whole genome shotgun (WGS) entry which is preliminary data.</text>
</comment>
<dbReference type="Proteomes" id="UP000252355">
    <property type="component" value="Unassembled WGS sequence"/>
</dbReference>
<evidence type="ECO:0000313" key="1">
    <source>
        <dbReference type="EMBL" id="RCK81247.1"/>
    </source>
</evidence>
<protein>
    <submittedName>
        <fullName evidence="1">Uncharacterized protein</fullName>
    </submittedName>
</protein>
<dbReference type="AlphaFoldDB" id="A0A367ZTR6"/>
<accession>A0A367ZTR6</accession>
<dbReference type="EMBL" id="QOQW01000002">
    <property type="protein sequence ID" value="RCK81247.1"/>
    <property type="molecule type" value="Genomic_DNA"/>
</dbReference>
<proteinExistence type="predicted"/>
<name>A0A367ZTR6_9BACT</name>
<reference evidence="1 2" key="1">
    <citation type="submission" date="2018-05" db="EMBL/GenBank/DDBJ databases">
        <title>A metagenomic window into the 2 km-deep terrestrial subsurface aquifer revealed taxonomically and functionally diverse microbial community comprising novel uncultured bacterial lineages.</title>
        <authorList>
            <person name="Kadnikov V.V."/>
            <person name="Mardanov A.V."/>
            <person name="Beletsky A.V."/>
            <person name="Banks D."/>
            <person name="Pimenov N.V."/>
            <person name="Frank Y.A."/>
            <person name="Karnachuk O.V."/>
            <person name="Ravin N.V."/>
        </authorList>
    </citation>
    <scope>NUCLEOTIDE SEQUENCE [LARGE SCALE GENOMIC DNA]</scope>
    <source>
        <strain evidence="1">BY5</strain>
    </source>
</reference>
<evidence type="ECO:0000313" key="2">
    <source>
        <dbReference type="Proteomes" id="UP000252355"/>
    </source>
</evidence>
<gene>
    <name evidence="1" type="ORF">OZSIB_2116</name>
</gene>
<organism evidence="1 2">
    <name type="scientific">Candidatus Ozemobacter sibiricus</name>
    <dbReference type="NCBI Taxonomy" id="2268124"/>
    <lineage>
        <taxon>Bacteria</taxon>
        <taxon>Candidatus Ozemobacteria</taxon>
        <taxon>Candidatus Ozemobacterales</taxon>
        <taxon>Candidatus Ozemobacteraceae</taxon>
        <taxon>Candidatus Ozemobacter</taxon>
    </lineage>
</organism>
<sequence>MFPLPAILDQLRSTALRAEAWTMFLEAIDDLQKFISQYQHRAGEPAPVVPGVEKAAFLAAVDFICAATPHQHRLVGHPHLQKLSFSLCETGELKLRQAGRRLYREFRLDQPATTGAKAAAGAGSPSPSTTLTGEVTTAKVFSLASRGEPFLILAVKEQGFRLREYRLKCHDPDLWERLRQAEGQLVTVRGQLAEEPGEVMAILHVQSLEE</sequence>